<dbReference type="InterPro" id="IPR002156">
    <property type="entry name" value="RNaseH_domain"/>
</dbReference>
<dbReference type="OrthoDB" id="1906820at2759"/>
<dbReference type="STRING" id="56857.A0A200RBT1"/>
<keyword evidence="3" id="KW-1185">Reference proteome</keyword>
<dbReference type="InterPro" id="IPR052929">
    <property type="entry name" value="RNase_H-like_EbsB-rel"/>
</dbReference>
<protein>
    <recommendedName>
        <fullName evidence="1">RNase H type-1 domain-containing protein</fullName>
    </recommendedName>
</protein>
<feature type="domain" description="RNase H type-1" evidence="1">
    <location>
        <begin position="26"/>
        <end position="148"/>
    </location>
</feature>
<dbReference type="EMBL" id="MVGT01000146">
    <property type="protein sequence ID" value="OVA20178.1"/>
    <property type="molecule type" value="Genomic_DNA"/>
</dbReference>
<dbReference type="Gene3D" id="3.30.420.10">
    <property type="entry name" value="Ribonuclease H-like superfamily/Ribonuclease H"/>
    <property type="match status" value="1"/>
</dbReference>
<dbReference type="CDD" id="cd06222">
    <property type="entry name" value="RNase_H_like"/>
    <property type="match status" value="1"/>
</dbReference>
<dbReference type="GO" id="GO:0004523">
    <property type="term" value="F:RNA-DNA hybrid ribonuclease activity"/>
    <property type="evidence" value="ECO:0007669"/>
    <property type="project" value="InterPro"/>
</dbReference>
<dbReference type="InterPro" id="IPR036397">
    <property type="entry name" value="RNaseH_sf"/>
</dbReference>
<gene>
    <name evidence="2" type="ORF">BVC80_1663g76</name>
</gene>
<sequence>MEQERISHSNPSQRWIPPLHNCIKINCDASFKPNNLFCGIGLVARDCTGRFKGARCIYKPAVDAENAESLAMLEAVKWAKEWHLQEVCFESDSQSIILSMKDKKNSLHWQNRSIINDCNYLLSELVFWDCNYVKRVCNGPADKLAKFARKVRCNRSWYEDPPSLIVQLLEVDMNASEDVNVPVSFI</sequence>
<dbReference type="InParanoid" id="A0A200RBT1"/>
<evidence type="ECO:0000259" key="1">
    <source>
        <dbReference type="Pfam" id="PF13456"/>
    </source>
</evidence>
<evidence type="ECO:0000313" key="2">
    <source>
        <dbReference type="EMBL" id="OVA20178.1"/>
    </source>
</evidence>
<name>A0A200RBT1_MACCD</name>
<dbReference type="OMA" id="YLTINCD"/>
<evidence type="ECO:0000313" key="3">
    <source>
        <dbReference type="Proteomes" id="UP000195402"/>
    </source>
</evidence>
<accession>A0A200RBT1</accession>
<proteinExistence type="predicted"/>
<dbReference type="PANTHER" id="PTHR47074">
    <property type="entry name" value="BNAC02G40300D PROTEIN"/>
    <property type="match status" value="1"/>
</dbReference>
<dbReference type="AlphaFoldDB" id="A0A200RBT1"/>
<dbReference type="Pfam" id="PF13456">
    <property type="entry name" value="RVT_3"/>
    <property type="match status" value="1"/>
</dbReference>
<dbReference type="Proteomes" id="UP000195402">
    <property type="component" value="Unassembled WGS sequence"/>
</dbReference>
<dbReference type="GO" id="GO:0003676">
    <property type="term" value="F:nucleic acid binding"/>
    <property type="evidence" value="ECO:0007669"/>
    <property type="project" value="InterPro"/>
</dbReference>
<dbReference type="InterPro" id="IPR044730">
    <property type="entry name" value="RNase_H-like_dom_plant"/>
</dbReference>
<reference evidence="2 3" key="1">
    <citation type="journal article" date="2017" name="Mol. Plant">
        <title>The Genome of Medicinal Plant Macleaya cordata Provides New Insights into Benzylisoquinoline Alkaloids Metabolism.</title>
        <authorList>
            <person name="Liu X."/>
            <person name="Liu Y."/>
            <person name="Huang P."/>
            <person name="Ma Y."/>
            <person name="Qing Z."/>
            <person name="Tang Q."/>
            <person name="Cao H."/>
            <person name="Cheng P."/>
            <person name="Zheng Y."/>
            <person name="Yuan Z."/>
            <person name="Zhou Y."/>
            <person name="Liu J."/>
            <person name="Tang Z."/>
            <person name="Zhuo Y."/>
            <person name="Zhang Y."/>
            <person name="Yu L."/>
            <person name="Huang J."/>
            <person name="Yang P."/>
            <person name="Peng Q."/>
            <person name="Zhang J."/>
            <person name="Jiang W."/>
            <person name="Zhang Z."/>
            <person name="Lin K."/>
            <person name="Ro D.K."/>
            <person name="Chen X."/>
            <person name="Xiong X."/>
            <person name="Shang Y."/>
            <person name="Huang S."/>
            <person name="Zeng J."/>
        </authorList>
    </citation>
    <scope>NUCLEOTIDE SEQUENCE [LARGE SCALE GENOMIC DNA]</scope>
    <source>
        <strain evidence="3">cv. BLH2017</strain>
        <tissue evidence="2">Root</tissue>
    </source>
</reference>
<organism evidence="2 3">
    <name type="scientific">Macleaya cordata</name>
    <name type="common">Five-seeded plume-poppy</name>
    <name type="synonym">Bocconia cordata</name>
    <dbReference type="NCBI Taxonomy" id="56857"/>
    <lineage>
        <taxon>Eukaryota</taxon>
        <taxon>Viridiplantae</taxon>
        <taxon>Streptophyta</taxon>
        <taxon>Embryophyta</taxon>
        <taxon>Tracheophyta</taxon>
        <taxon>Spermatophyta</taxon>
        <taxon>Magnoliopsida</taxon>
        <taxon>Ranunculales</taxon>
        <taxon>Papaveraceae</taxon>
        <taxon>Papaveroideae</taxon>
        <taxon>Macleaya</taxon>
    </lineage>
</organism>
<dbReference type="SUPFAM" id="SSF53098">
    <property type="entry name" value="Ribonuclease H-like"/>
    <property type="match status" value="1"/>
</dbReference>
<dbReference type="PANTHER" id="PTHR47074:SF48">
    <property type="entry name" value="POLYNUCLEOTIDYL TRANSFERASE, RIBONUCLEASE H-LIKE SUPERFAMILY PROTEIN"/>
    <property type="match status" value="1"/>
</dbReference>
<dbReference type="InterPro" id="IPR012337">
    <property type="entry name" value="RNaseH-like_sf"/>
</dbReference>
<comment type="caution">
    <text evidence="2">The sequence shown here is derived from an EMBL/GenBank/DDBJ whole genome shotgun (WGS) entry which is preliminary data.</text>
</comment>